<gene>
    <name evidence="2" type="ORF">OCL06_06540</name>
</gene>
<keyword evidence="1" id="KW-0472">Membrane</keyword>
<keyword evidence="1" id="KW-1133">Transmembrane helix</keyword>
<comment type="caution">
    <text evidence="2">The sequence shown here is derived from an EMBL/GenBank/DDBJ whole genome shotgun (WGS) entry which is preliminary data.</text>
</comment>
<keyword evidence="1" id="KW-0812">Transmembrane</keyword>
<feature type="transmembrane region" description="Helical" evidence="1">
    <location>
        <begin position="20"/>
        <end position="39"/>
    </location>
</feature>
<evidence type="ECO:0000313" key="2">
    <source>
        <dbReference type="EMBL" id="MCU7554250.1"/>
    </source>
</evidence>
<proteinExistence type="predicted"/>
<feature type="transmembrane region" description="Helical" evidence="1">
    <location>
        <begin position="87"/>
        <end position="107"/>
    </location>
</feature>
<feature type="transmembrane region" description="Helical" evidence="1">
    <location>
        <begin position="46"/>
        <end position="67"/>
    </location>
</feature>
<keyword evidence="3" id="KW-1185">Reference proteome</keyword>
<organism evidence="2 3">
    <name type="scientific">Alteromonas salexigens</name>
    <dbReference type="NCBI Taxonomy" id="2982530"/>
    <lineage>
        <taxon>Bacteria</taxon>
        <taxon>Pseudomonadati</taxon>
        <taxon>Pseudomonadota</taxon>
        <taxon>Gammaproteobacteria</taxon>
        <taxon>Alteromonadales</taxon>
        <taxon>Alteromonadaceae</taxon>
        <taxon>Alteromonas/Salinimonas group</taxon>
        <taxon>Alteromonas</taxon>
    </lineage>
</organism>
<dbReference type="InterPro" id="IPR045781">
    <property type="entry name" value="SxtJ"/>
</dbReference>
<evidence type="ECO:0000256" key="1">
    <source>
        <dbReference type="SAM" id="Phobius"/>
    </source>
</evidence>
<protein>
    <submittedName>
        <fullName evidence="2">SxtJ family membrane protein</fullName>
    </submittedName>
</protein>
<dbReference type="Pfam" id="PF19588">
    <property type="entry name" value="SxtJ"/>
    <property type="match status" value="1"/>
</dbReference>
<dbReference type="RefSeq" id="WP_262992929.1">
    <property type="nucleotide sequence ID" value="NZ_JAOTJC010000006.1"/>
</dbReference>
<dbReference type="EMBL" id="JAOTJC010000006">
    <property type="protein sequence ID" value="MCU7554250.1"/>
    <property type="molecule type" value="Genomic_DNA"/>
</dbReference>
<dbReference type="Proteomes" id="UP001209257">
    <property type="component" value="Unassembled WGS sequence"/>
</dbReference>
<evidence type="ECO:0000313" key="3">
    <source>
        <dbReference type="Proteomes" id="UP001209257"/>
    </source>
</evidence>
<reference evidence="3" key="1">
    <citation type="submission" date="2023-07" db="EMBL/GenBank/DDBJ databases">
        <title>Study on multiphase classification of strain Alteromonas salexigens isolated from the Yellow Sea.</title>
        <authorList>
            <person name="Sun L."/>
        </authorList>
    </citation>
    <scope>NUCLEOTIDE SEQUENCE [LARGE SCALE GENOMIC DNA]</scope>
    <source>
        <strain evidence="3">ASW11-19</strain>
    </source>
</reference>
<sequence>MNNFWLPTVPATDHQALRHFGLGMALVITMVFCVLLPWLFATPSPWWLAVVVLPLTVSAIFFPVAVYPVYRLWMVFASVMNYLNTRLLLGLVFFVVITPIGITLRLFRKLQYNRRPDSASKSFWTDRAHEPNEQHLREPF</sequence>
<accession>A0ABT2VMC9</accession>
<name>A0ABT2VMC9_9ALTE</name>